<dbReference type="InterPro" id="IPR036388">
    <property type="entry name" value="WH-like_DNA-bd_sf"/>
</dbReference>
<evidence type="ECO:0000256" key="3">
    <source>
        <dbReference type="ARBA" id="ARBA00023015"/>
    </source>
</evidence>
<sequence>MPKSEHQEPGTASEAGEHTALAQAHVLLCDDDIELRQLLTDFLTSNGYRVTALPDGREVARRVQAGDVDLLILDLMLPGTDGLTICRELRTVSTVPILMLTAKGSELDRILGLEMGADDYISKPFSPPELLARVKALIRRSRMQGDSAAKLGRVLGFEGWRLDTLRRELRNPDGVIIDLSAGEYDLLATFLEAPQRVLDRDYLLEASRSRTAAGFDRSIDVQVSRLRRKIDAPDAEESFIKTVRGAGYMFLASVTRS</sequence>
<evidence type="ECO:0000256" key="2">
    <source>
        <dbReference type="ARBA" id="ARBA00023012"/>
    </source>
</evidence>
<accession>A0ABW3JED1</accession>
<dbReference type="SUPFAM" id="SSF46894">
    <property type="entry name" value="C-terminal effector domain of the bipartite response regulators"/>
    <property type="match status" value="1"/>
</dbReference>
<keyword evidence="1 6" id="KW-0597">Phosphoprotein</keyword>
<dbReference type="SUPFAM" id="SSF52172">
    <property type="entry name" value="CheY-like"/>
    <property type="match status" value="1"/>
</dbReference>
<evidence type="ECO:0000256" key="6">
    <source>
        <dbReference type="PROSITE-ProRule" id="PRU00169"/>
    </source>
</evidence>
<evidence type="ECO:0000259" key="9">
    <source>
        <dbReference type="PROSITE" id="PS51755"/>
    </source>
</evidence>
<dbReference type="PANTHER" id="PTHR48111:SF4">
    <property type="entry name" value="DNA-BINDING DUAL TRANSCRIPTIONAL REGULATOR OMPR"/>
    <property type="match status" value="1"/>
</dbReference>
<dbReference type="EMBL" id="JBHTJO010000001">
    <property type="protein sequence ID" value="MFD0987797.1"/>
    <property type="molecule type" value="Genomic_DNA"/>
</dbReference>
<evidence type="ECO:0000256" key="5">
    <source>
        <dbReference type="ARBA" id="ARBA00023163"/>
    </source>
</evidence>
<dbReference type="Pfam" id="PF00072">
    <property type="entry name" value="Response_reg"/>
    <property type="match status" value="1"/>
</dbReference>
<evidence type="ECO:0000313" key="11">
    <source>
        <dbReference type="Proteomes" id="UP001597102"/>
    </source>
</evidence>
<comment type="caution">
    <text evidence="10">The sequence shown here is derived from an EMBL/GenBank/DDBJ whole genome shotgun (WGS) entry which is preliminary data.</text>
</comment>
<dbReference type="InterPro" id="IPR011006">
    <property type="entry name" value="CheY-like_superfamily"/>
</dbReference>
<dbReference type="InterPro" id="IPR001867">
    <property type="entry name" value="OmpR/PhoB-type_DNA-bd"/>
</dbReference>
<reference evidence="11" key="1">
    <citation type="journal article" date="2019" name="Int. J. Syst. Evol. Microbiol.">
        <title>The Global Catalogue of Microorganisms (GCM) 10K type strain sequencing project: providing services to taxonomists for standard genome sequencing and annotation.</title>
        <authorList>
            <consortium name="The Broad Institute Genomics Platform"/>
            <consortium name="The Broad Institute Genome Sequencing Center for Infectious Disease"/>
            <person name="Wu L."/>
            <person name="Ma J."/>
        </authorList>
    </citation>
    <scope>NUCLEOTIDE SEQUENCE [LARGE SCALE GENOMIC DNA]</scope>
    <source>
        <strain evidence="11">CCUG 61697</strain>
    </source>
</reference>
<dbReference type="InterPro" id="IPR016032">
    <property type="entry name" value="Sig_transdc_resp-reg_C-effctor"/>
</dbReference>
<feature type="DNA-binding region" description="OmpR/PhoB-type" evidence="7">
    <location>
        <begin position="152"/>
        <end position="252"/>
    </location>
</feature>
<keyword evidence="4 7" id="KW-0238">DNA-binding</keyword>
<dbReference type="InterPro" id="IPR039420">
    <property type="entry name" value="WalR-like"/>
</dbReference>
<gene>
    <name evidence="10" type="ORF">ACFQ2F_11890</name>
</gene>
<evidence type="ECO:0000313" key="10">
    <source>
        <dbReference type="EMBL" id="MFD0987797.1"/>
    </source>
</evidence>
<dbReference type="Gene3D" id="3.40.50.2300">
    <property type="match status" value="1"/>
</dbReference>
<organism evidence="10 11">
    <name type="scientific">Methyloligella solikamskensis</name>
    <dbReference type="NCBI Taxonomy" id="1177756"/>
    <lineage>
        <taxon>Bacteria</taxon>
        <taxon>Pseudomonadati</taxon>
        <taxon>Pseudomonadota</taxon>
        <taxon>Alphaproteobacteria</taxon>
        <taxon>Hyphomicrobiales</taxon>
        <taxon>Hyphomicrobiaceae</taxon>
        <taxon>Methyloligella</taxon>
    </lineage>
</organism>
<evidence type="ECO:0000256" key="7">
    <source>
        <dbReference type="PROSITE-ProRule" id="PRU01091"/>
    </source>
</evidence>
<dbReference type="PROSITE" id="PS50110">
    <property type="entry name" value="RESPONSE_REGULATORY"/>
    <property type="match status" value="1"/>
</dbReference>
<dbReference type="InterPro" id="IPR001789">
    <property type="entry name" value="Sig_transdc_resp-reg_receiver"/>
</dbReference>
<dbReference type="Pfam" id="PF00486">
    <property type="entry name" value="Trans_reg_C"/>
    <property type="match status" value="1"/>
</dbReference>
<dbReference type="RefSeq" id="WP_379090110.1">
    <property type="nucleotide sequence ID" value="NZ_JBHTJO010000001.1"/>
</dbReference>
<keyword evidence="2" id="KW-0902">Two-component regulatory system</keyword>
<protein>
    <submittedName>
        <fullName evidence="10">Response regulator</fullName>
    </submittedName>
</protein>
<keyword evidence="3" id="KW-0805">Transcription regulation</keyword>
<dbReference type="PROSITE" id="PS51755">
    <property type="entry name" value="OMPR_PHOB"/>
    <property type="match status" value="1"/>
</dbReference>
<proteinExistence type="predicted"/>
<feature type="domain" description="OmpR/PhoB-type" evidence="9">
    <location>
        <begin position="152"/>
        <end position="252"/>
    </location>
</feature>
<evidence type="ECO:0000256" key="1">
    <source>
        <dbReference type="ARBA" id="ARBA00022553"/>
    </source>
</evidence>
<feature type="modified residue" description="4-aspartylphosphate" evidence="6">
    <location>
        <position position="74"/>
    </location>
</feature>
<dbReference type="SMART" id="SM00862">
    <property type="entry name" value="Trans_reg_C"/>
    <property type="match status" value="1"/>
</dbReference>
<keyword evidence="5" id="KW-0804">Transcription</keyword>
<keyword evidence="11" id="KW-1185">Reference proteome</keyword>
<dbReference type="Gene3D" id="1.10.10.10">
    <property type="entry name" value="Winged helix-like DNA-binding domain superfamily/Winged helix DNA-binding domain"/>
    <property type="match status" value="1"/>
</dbReference>
<evidence type="ECO:0000256" key="4">
    <source>
        <dbReference type="ARBA" id="ARBA00023125"/>
    </source>
</evidence>
<dbReference type="CDD" id="cd00383">
    <property type="entry name" value="trans_reg_C"/>
    <property type="match status" value="1"/>
</dbReference>
<dbReference type="PANTHER" id="PTHR48111">
    <property type="entry name" value="REGULATOR OF RPOS"/>
    <property type="match status" value="1"/>
</dbReference>
<feature type="domain" description="Response regulatory" evidence="8">
    <location>
        <begin position="25"/>
        <end position="138"/>
    </location>
</feature>
<dbReference type="Proteomes" id="UP001597102">
    <property type="component" value="Unassembled WGS sequence"/>
</dbReference>
<evidence type="ECO:0000259" key="8">
    <source>
        <dbReference type="PROSITE" id="PS50110"/>
    </source>
</evidence>
<dbReference type="Gene3D" id="6.10.250.690">
    <property type="match status" value="1"/>
</dbReference>
<dbReference type="SMART" id="SM00448">
    <property type="entry name" value="REC"/>
    <property type="match status" value="1"/>
</dbReference>
<name>A0ABW3JED1_9HYPH</name>